<dbReference type="GO" id="GO:0043200">
    <property type="term" value="P:response to amino acid"/>
    <property type="evidence" value="ECO:0007669"/>
    <property type="project" value="TreeGrafter"/>
</dbReference>
<keyword evidence="3" id="KW-0804">Transcription</keyword>
<dbReference type="GO" id="GO:0005829">
    <property type="term" value="C:cytosol"/>
    <property type="evidence" value="ECO:0007669"/>
    <property type="project" value="TreeGrafter"/>
</dbReference>
<dbReference type="InterPro" id="IPR000485">
    <property type="entry name" value="AsnC-type_HTH_dom"/>
</dbReference>
<keyword evidence="2" id="KW-0238">DNA-binding</keyword>
<reference evidence="5 6" key="1">
    <citation type="submission" date="2019-06" db="EMBL/GenBank/DDBJ databases">
        <title>Whole genome shotgun sequence of Glutamicibacter uratoxydans NBRC 15515.</title>
        <authorList>
            <person name="Hosoyama A."/>
            <person name="Uohara A."/>
            <person name="Ohji S."/>
            <person name="Ichikawa N."/>
        </authorList>
    </citation>
    <scope>NUCLEOTIDE SEQUENCE [LARGE SCALE GENOMIC DNA]</scope>
    <source>
        <strain evidence="5 6">NBRC 15515</strain>
    </source>
</reference>
<dbReference type="PANTHER" id="PTHR30154:SF34">
    <property type="entry name" value="TRANSCRIPTIONAL REGULATOR AZLB"/>
    <property type="match status" value="1"/>
</dbReference>
<evidence type="ECO:0000313" key="5">
    <source>
        <dbReference type="EMBL" id="GED06414.1"/>
    </source>
</evidence>
<dbReference type="InterPro" id="IPR019885">
    <property type="entry name" value="Tscrpt_reg_HTH_AsnC-type_CS"/>
</dbReference>
<dbReference type="InterPro" id="IPR036390">
    <property type="entry name" value="WH_DNA-bd_sf"/>
</dbReference>
<dbReference type="InterPro" id="IPR011008">
    <property type="entry name" value="Dimeric_a/b-barrel"/>
</dbReference>
<dbReference type="SUPFAM" id="SSF46785">
    <property type="entry name" value="Winged helix' DNA-binding domain"/>
    <property type="match status" value="1"/>
</dbReference>
<dbReference type="AlphaFoldDB" id="A0A4Y4DR62"/>
<dbReference type="PRINTS" id="PR00033">
    <property type="entry name" value="HTHASNC"/>
</dbReference>
<evidence type="ECO:0000256" key="2">
    <source>
        <dbReference type="ARBA" id="ARBA00023125"/>
    </source>
</evidence>
<dbReference type="Gene3D" id="1.10.10.10">
    <property type="entry name" value="Winged helix-like DNA-binding domain superfamily/Winged helix DNA-binding domain"/>
    <property type="match status" value="1"/>
</dbReference>
<dbReference type="SMART" id="SM00344">
    <property type="entry name" value="HTH_ASNC"/>
    <property type="match status" value="1"/>
</dbReference>
<name>A0A4Y4DR62_GLUUR</name>
<dbReference type="PANTHER" id="PTHR30154">
    <property type="entry name" value="LEUCINE-RESPONSIVE REGULATORY PROTEIN"/>
    <property type="match status" value="1"/>
</dbReference>
<gene>
    <name evidence="5" type="ORF">AUR04nite_19460</name>
</gene>
<dbReference type="InterPro" id="IPR019888">
    <property type="entry name" value="Tscrpt_reg_AsnC-like"/>
</dbReference>
<proteinExistence type="predicted"/>
<organism evidence="5 6">
    <name type="scientific">Glutamicibacter uratoxydans</name>
    <name type="common">Arthrobacter uratoxydans</name>
    <dbReference type="NCBI Taxonomy" id="43667"/>
    <lineage>
        <taxon>Bacteria</taxon>
        <taxon>Bacillati</taxon>
        <taxon>Actinomycetota</taxon>
        <taxon>Actinomycetes</taxon>
        <taxon>Micrococcales</taxon>
        <taxon>Micrococcaceae</taxon>
        <taxon>Glutamicibacter</taxon>
    </lineage>
</organism>
<evidence type="ECO:0000256" key="1">
    <source>
        <dbReference type="ARBA" id="ARBA00023015"/>
    </source>
</evidence>
<dbReference type="FunFam" id="1.10.10.10:FF:000186">
    <property type="entry name" value="AsnC family transcriptional regulator"/>
    <property type="match status" value="1"/>
</dbReference>
<dbReference type="InterPro" id="IPR019887">
    <property type="entry name" value="Tscrpt_reg_AsnC/Lrp_C"/>
</dbReference>
<dbReference type="EMBL" id="BJNY01000010">
    <property type="protein sequence ID" value="GED06414.1"/>
    <property type="molecule type" value="Genomic_DNA"/>
</dbReference>
<dbReference type="InterPro" id="IPR011991">
    <property type="entry name" value="ArsR-like_HTH"/>
</dbReference>
<evidence type="ECO:0000313" key="6">
    <source>
        <dbReference type="Proteomes" id="UP000316612"/>
    </source>
</evidence>
<accession>A0A4Y4DR62</accession>
<dbReference type="InterPro" id="IPR036388">
    <property type="entry name" value="WH-like_DNA-bd_sf"/>
</dbReference>
<keyword evidence="6" id="KW-1185">Reference proteome</keyword>
<dbReference type="GO" id="GO:0043565">
    <property type="term" value="F:sequence-specific DNA binding"/>
    <property type="evidence" value="ECO:0007669"/>
    <property type="project" value="InterPro"/>
</dbReference>
<evidence type="ECO:0000256" key="3">
    <source>
        <dbReference type="ARBA" id="ARBA00023163"/>
    </source>
</evidence>
<dbReference type="CDD" id="cd00090">
    <property type="entry name" value="HTH_ARSR"/>
    <property type="match status" value="1"/>
</dbReference>
<protein>
    <submittedName>
        <fullName evidence="5">AsnC family transcriptional regulator</fullName>
    </submittedName>
</protein>
<feature type="domain" description="HTH asnC-type" evidence="4">
    <location>
        <begin position="12"/>
        <end position="73"/>
    </location>
</feature>
<dbReference type="Pfam" id="PF13412">
    <property type="entry name" value="HTH_24"/>
    <property type="match status" value="1"/>
</dbReference>
<dbReference type="PROSITE" id="PS50956">
    <property type="entry name" value="HTH_ASNC_2"/>
    <property type="match status" value="1"/>
</dbReference>
<dbReference type="Pfam" id="PF01037">
    <property type="entry name" value="AsnC_trans_reg"/>
    <property type="match status" value="1"/>
</dbReference>
<sequence>MRKIFALYHGIMDDLDRAILAELQLDGRMSATALAEKVGLSVAPCHRRIRELERSGVIAGYQAVVNPDRVGLGFEALVFVTLRDRAHLKEFESAVEAEELIVEAQRLFGEPDFLLRVYAKDLAHYQLVYDEVLVGLPAVEKLTSTIVMRNIKGQAVLPV</sequence>
<dbReference type="PROSITE" id="PS00519">
    <property type="entry name" value="HTH_ASNC_1"/>
    <property type="match status" value="1"/>
</dbReference>
<comment type="caution">
    <text evidence="5">The sequence shown here is derived from an EMBL/GenBank/DDBJ whole genome shotgun (WGS) entry which is preliminary data.</text>
</comment>
<dbReference type="SUPFAM" id="SSF54909">
    <property type="entry name" value="Dimeric alpha+beta barrel"/>
    <property type="match status" value="1"/>
</dbReference>
<dbReference type="Proteomes" id="UP000316612">
    <property type="component" value="Unassembled WGS sequence"/>
</dbReference>
<keyword evidence="1" id="KW-0805">Transcription regulation</keyword>
<dbReference type="Gene3D" id="3.30.70.920">
    <property type="match status" value="1"/>
</dbReference>
<evidence type="ECO:0000259" key="4">
    <source>
        <dbReference type="PROSITE" id="PS50956"/>
    </source>
</evidence>